<proteinExistence type="inferred from homology"/>
<dbReference type="OrthoDB" id="184858at2"/>
<dbReference type="Proteomes" id="UP000316598">
    <property type="component" value="Unassembled WGS sequence"/>
</dbReference>
<dbReference type="Gene3D" id="2.60.40.10">
    <property type="entry name" value="Immunoglobulins"/>
    <property type="match status" value="1"/>
</dbReference>
<keyword evidence="10" id="KW-0858">Xylan degradation</keyword>
<dbReference type="GO" id="GO:0016747">
    <property type="term" value="F:acyltransferase activity, transferring groups other than amino-acyl groups"/>
    <property type="evidence" value="ECO:0007669"/>
    <property type="project" value="TreeGrafter"/>
</dbReference>
<dbReference type="InterPro" id="IPR014756">
    <property type="entry name" value="Ig_E-set"/>
</dbReference>
<dbReference type="InterPro" id="IPR050583">
    <property type="entry name" value="Mycobacterial_A85_antigen"/>
</dbReference>
<keyword evidence="4 6" id="KW-0624">Polysaccharide degradation</keyword>
<feature type="active site" description="Nucleophile" evidence="5">
    <location>
        <position position="1051"/>
    </location>
</feature>
<dbReference type="GO" id="GO:0045493">
    <property type="term" value="P:xylan catabolic process"/>
    <property type="evidence" value="ECO:0007669"/>
    <property type="project" value="UniProtKB-KW"/>
</dbReference>
<dbReference type="GO" id="GO:0031176">
    <property type="term" value="F:endo-1,4-beta-xylanase activity"/>
    <property type="evidence" value="ECO:0007669"/>
    <property type="project" value="UniProtKB-EC"/>
</dbReference>
<dbReference type="Pfam" id="PF00331">
    <property type="entry name" value="Glyco_hydro_10"/>
    <property type="match status" value="1"/>
</dbReference>
<dbReference type="PROSITE" id="PS51760">
    <property type="entry name" value="GH10_2"/>
    <property type="match status" value="1"/>
</dbReference>
<dbReference type="EMBL" id="SJPI01000001">
    <property type="protein sequence ID" value="TWT54800.1"/>
    <property type="molecule type" value="Genomic_DNA"/>
</dbReference>
<dbReference type="InterPro" id="IPR017853">
    <property type="entry name" value="GH"/>
</dbReference>
<feature type="chain" id="PRO_5022918820" description="Beta-xylanase" evidence="8">
    <location>
        <begin position="21"/>
        <end position="1427"/>
    </location>
</feature>
<dbReference type="SUPFAM" id="SSF51445">
    <property type="entry name" value="(Trans)glycosidases"/>
    <property type="match status" value="1"/>
</dbReference>
<gene>
    <name evidence="10" type="ORF">Pla22_24540</name>
</gene>
<dbReference type="RefSeq" id="WP_146514787.1">
    <property type="nucleotide sequence ID" value="NZ_SJPI01000001.1"/>
</dbReference>
<name>A0A5C5WW44_9BACT</name>
<dbReference type="CDD" id="cd02858">
    <property type="entry name" value="E_set_Esterase_N"/>
    <property type="match status" value="1"/>
</dbReference>
<feature type="region of interest" description="Disordered" evidence="7">
    <location>
        <begin position="305"/>
        <end position="330"/>
    </location>
</feature>
<evidence type="ECO:0000256" key="3">
    <source>
        <dbReference type="ARBA" id="ARBA00023295"/>
    </source>
</evidence>
<evidence type="ECO:0000256" key="5">
    <source>
        <dbReference type="PROSITE-ProRule" id="PRU10061"/>
    </source>
</evidence>
<comment type="caution">
    <text evidence="10">The sequence shown here is derived from an EMBL/GenBank/DDBJ whole genome shotgun (WGS) entry which is preliminary data.</text>
</comment>
<evidence type="ECO:0000313" key="11">
    <source>
        <dbReference type="Proteomes" id="UP000316598"/>
    </source>
</evidence>
<dbReference type="Pfam" id="PF12740">
    <property type="entry name" value="PETase"/>
    <property type="match status" value="1"/>
</dbReference>
<dbReference type="PROSITE" id="PS00591">
    <property type="entry name" value="GH10_1"/>
    <property type="match status" value="1"/>
</dbReference>
<accession>A0A5C5WW44</accession>
<evidence type="ECO:0000256" key="1">
    <source>
        <dbReference type="ARBA" id="ARBA00022801"/>
    </source>
</evidence>
<evidence type="ECO:0000256" key="8">
    <source>
        <dbReference type="SAM" id="SignalP"/>
    </source>
</evidence>
<dbReference type="Pfam" id="PF00756">
    <property type="entry name" value="Esterase"/>
    <property type="match status" value="2"/>
</dbReference>
<keyword evidence="3 6" id="KW-0326">Glycosidase</keyword>
<comment type="catalytic activity">
    <reaction evidence="6">
        <text>Endohydrolysis of (1-&gt;4)-beta-D-xylosidic linkages in xylans.</text>
        <dbReference type="EC" id="3.2.1.8"/>
    </reaction>
</comment>
<keyword evidence="11" id="KW-1185">Reference proteome</keyword>
<keyword evidence="2 6" id="KW-0119">Carbohydrate metabolism</keyword>
<dbReference type="PANTHER" id="PTHR48098:SF1">
    <property type="entry name" value="DIACYLGLYCEROL ACYLTRANSFERASE_MYCOLYLTRANSFERASE AG85A"/>
    <property type="match status" value="1"/>
</dbReference>
<keyword evidence="8" id="KW-0732">Signal</keyword>
<reference evidence="10 11" key="1">
    <citation type="submission" date="2019-02" db="EMBL/GenBank/DDBJ databases">
        <title>Deep-cultivation of Planctomycetes and their phenomic and genomic characterization uncovers novel biology.</title>
        <authorList>
            <person name="Wiegand S."/>
            <person name="Jogler M."/>
            <person name="Boedeker C."/>
            <person name="Pinto D."/>
            <person name="Vollmers J."/>
            <person name="Rivas-Marin E."/>
            <person name="Kohn T."/>
            <person name="Peeters S.H."/>
            <person name="Heuer A."/>
            <person name="Rast P."/>
            <person name="Oberbeckmann S."/>
            <person name="Bunk B."/>
            <person name="Jeske O."/>
            <person name="Meyerdierks A."/>
            <person name="Storesund J.E."/>
            <person name="Kallscheuer N."/>
            <person name="Luecker S."/>
            <person name="Lage O.M."/>
            <person name="Pohl T."/>
            <person name="Merkel B.J."/>
            <person name="Hornburger P."/>
            <person name="Mueller R.-W."/>
            <person name="Bruemmer F."/>
            <person name="Labrenz M."/>
            <person name="Spormann A.M."/>
            <person name="Op Den Camp H."/>
            <person name="Overmann J."/>
            <person name="Amann R."/>
            <person name="Jetten M.S.M."/>
            <person name="Mascher T."/>
            <person name="Medema M.H."/>
            <person name="Devos D.P."/>
            <person name="Kaster A.-K."/>
            <person name="Ovreas L."/>
            <person name="Rohde M."/>
            <person name="Galperin M.Y."/>
            <person name="Jogler C."/>
        </authorList>
    </citation>
    <scope>NUCLEOTIDE SEQUENCE [LARGE SCALE GENOMIC DNA]</scope>
    <source>
        <strain evidence="10 11">Pla22</strain>
    </source>
</reference>
<feature type="region of interest" description="Disordered" evidence="7">
    <location>
        <begin position="23"/>
        <end position="46"/>
    </location>
</feature>
<dbReference type="SUPFAM" id="SSF53474">
    <property type="entry name" value="alpha/beta-Hydrolases"/>
    <property type="match status" value="3"/>
</dbReference>
<dbReference type="SUPFAM" id="SSF81296">
    <property type="entry name" value="E set domains"/>
    <property type="match status" value="1"/>
</dbReference>
<dbReference type="InterPro" id="IPR031158">
    <property type="entry name" value="GH10_AS"/>
</dbReference>
<dbReference type="InterPro" id="IPR001000">
    <property type="entry name" value="GH10_dom"/>
</dbReference>
<organism evidence="10 11">
    <name type="scientific">Rubripirellula amarantea</name>
    <dbReference type="NCBI Taxonomy" id="2527999"/>
    <lineage>
        <taxon>Bacteria</taxon>
        <taxon>Pseudomonadati</taxon>
        <taxon>Planctomycetota</taxon>
        <taxon>Planctomycetia</taxon>
        <taxon>Pirellulales</taxon>
        <taxon>Pirellulaceae</taxon>
        <taxon>Rubripirellula</taxon>
    </lineage>
</organism>
<dbReference type="PANTHER" id="PTHR48098">
    <property type="entry name" value="ENTEROCHELIN ESTERASE-RELATED"/>
    <property type="match status" value="1"/>
</dbReference>
<feature type="domain" description="GH10" evidence="9">
    <location>
        <begin position="809"/>
        <end position="1140"/>
    </location>
</feature>
<dbReference type="InterPro" id="IPR000801">
    <property type="entry name" value="Esterase-like"/>
</dbReference>
<dbReference type="SMART" id="SM00633">
    <property type="entry name" value="Glyco_10"/>
    <property type="match status" value="1"/>
</dbReference>
<dbReference type="Gene3D" id="3.40.50.1820">
    <property type="entry name" value="alpha/beta hydrolase"/>
    <property type="match status" value="3"/>
</dbReference>
<evidence type="ECO:0000256" key="7">
    <source>
        <dbReference type="SAM" id="MobiDB-lite"/>
    </source>
</evidence>
<dbReference type="InterPro" id="IPR013783">
    <property type="entry name" value="Ig-like_fold"/>
</dbReference>
<comment type="similarity">
    <text evidence="6">Belongs to the glycosyl hydrolase 10 (cellulase F) family.</text>
</comment>
<dbReference type="InterPro" id="IPR029058">
    <property type="entry name" value="AB_hydrolase_fold"/>
</dbReference>
<dbReference type="PRINTS" id="PR00134">
    <property type="entry name" value="GLHYDRLASE10"/>
</dbReference>
<evidence type="ECO:0000313" key="10">
    <source>
        <dbReference type="EMBL" id="TWT54800.1"/>
    </source>
</evidence>
<protein>
    <recommendedName>
        <fullName evidence="6">Beta-xylanase</fullName>
        <ecNumber evidence="6">3.2.1.8</ecNumber>
    </recommendedName>
</protein>
<dbReference type="InterPro" id="IPR041127">
    <property type="entry name" value="PET_hydrolase/cutinase-like"/>
</dbReference>
<evidence type="ECO:0000256" key="2">
    <source>
        <dbReference type="ARBA" id="ARBA00023277"/>
    </source>
</evidence>
<dbReference type="Gene3D" id="3.20.20.80">
    <property type="entry name" value="Glycosidases"/>
    <property type="match status" value="1"/>
</dbReference>
<evidence type="ECO:0000256" key="4">
    <source>
        <dbReference type="ARBA" id="ARBA00023326"/>
    </source>
</evidence>
<dbReference type="EC" id="3.2.1.8" evidence="6"/>
<evidence type="ECO:0000256" key="6">
    <source>
        <dbReference type="RuleBase" id="RU361174"/>
    </source>
</evidence>
<keyword evidence="1 6" id="KW-0378">Hydrolase</keyword>
<sequence precursor="true">MRTFLVLLSFCLIPLPIAVAQEDASAERERRRPQGGFGGPIELGPDDKQIFADPPDSIVKKRLDIPRGKLEMIDYESKTVGTTRKMNVYTPPGYSDGMKYPVLYLLHGIGGDETEWQRFATPDVLLDNLIADGKAVPMIVVMPNGRAQKNDRAEGNVFEAAPAFAVFENDLLNDVIPKIESLYSVATDRKHRAIAGLSMGGGQSLNFGLTHLDNFAWVGGFSSAPNTKAPEELIPEPKKTEDQLELLYLSCGNKDGLIRISQRLQTYLKEQGISHVWNVDSHAHDPTHWRNNLYQFAQMVFQEGSAGSTAQNEETTESQDRPASGDNPATDLEEAIKDDFQPASTNQEGKEYPKVNSQGRIKFRVVAPEANSVATTFRDSTDFVKGDDGAWIGYSRPLDEGFHYYELIIDGAHVPDPNSKYYFGAMRWGSGIEIPAHDRDFYALKNVPHGHVREIFFHSNSTDSQRRAFVYTPPGYDNADDQRYPVLYLQHGWGENEYAWSVQGHAGLIMDNLIAEQKAKPFIIVMTYGMTNRVRIGGLRSFDIKDFETVLVDELIPFVDANFRTLTDQPHRAMAGLSLGSMETKLITLRNLNKFSHIGLFSGATISKQEAETNEGFKDLVNLVFVGYGSKEIGGEGRMRRSGNHAETVEQLKELGVNAHYYLSPETAHEWQTWRRSLKEFAPLLFQPKNELWGTWHSQFESPFGLQTYHMHFAINSSGQASARAEVEAQGEERKVDFVDVKVGDNSIAFTEVRQFGEREFRIEYSGKLNGKELVLIRPIGERGGQESIATRELPEPTSQESVAPVVEVRIDRHIKDAFHDSFLIGMAGDLPSRYSDEELELTAKHFAAITPENCMKPERVHPAENRWNFEPTDALVEWAEKYDMTIHGHTLVWHAQTPSWFFKGSDFETIKRRMKQHIETLAGRYQGKLQSWDVVNEAINDGGDSETAKTENLRNSNWLQSLGPEFLTLAFQFARQADPEATLYYNDYNIESGPKHASSMVLLKRLLADGAPVDAVGIQGHWRSGQVPFADIEKAIIDYASLGLKVSITELDVTIRGESGGQFGGRRFRRSVPPSLDDLNAQADDYAKLFAIFKKHEDVIERVTFWGLNDRRTWRWGQHPLLFDANNNPKPAYASIIDLATDDDVDVELDSPNQVEVEDGGRGPFSAIATESPTLSGMTIFRPKNLSPFGSERNLPVLLWGNGACANTTEEHKNFLNEIASHGYIVLGVGPLDQLDHRSELSRQRTHSSQLLAALDWITTQNAKRDSIYFGKVETTKVAAMGMSCGGLQAIEISGDPRITTTVVCNSGILPTRSPLATMPNLSKDNLKKFHGPVLYIMGGPSDIAYDNAMDDFSRVDHVPIVMTNMDVGHGGTYRRPHGGEYAPVALAWLDWHLKGKQAAAKMFAGEDIELERDPDWTIETKNLAR</sequence>
<evidence type="ECO:0000259" key="9">
    <source>
        <dbReference type="PROSITE" id="PS51760"/>
    </source>
</evidence>
<feature type="signal peptide" evidence="8">
    <location>
        <begin position="1"/>
        <end position="20"/>
    </location>
</feature>